<comment type="function">
    <text evidence="3">Purine nucleoside enzyme that catalyzes the phosphorolysis of adenosine and inosine nucleosides, yielding D-ribose 1-phosphate and the respective free bases, adenine and hypoxanthine. Also catalyzes the phosphorolysis of S-methyl-5'-thioadenosine into adenine and S-methyl-5-thio-alpha-D-ribose 1-phosphate. Also has adenosine deaminase activity.</text>
</comment>
<comment type="catalytic activity">
    <reaction evidence="1">
        <text>inosine + phosphate = alpha-D-ribose 1-phosphate + hypoxanthine</text>
        <dbReference type="Rhea" id="RHEA:27646"/>
        <dbReference type="ChEBI" id="CHEBI:17368"/>
        <dbReference type="ChEBI" id="CHEBI:17596"/>
        <dbReference type="ChEBI" id="CHEBI:43474"/>
        <dbReference type="ChEBI" id="CHEBI:57720"/>
        <dbReference type="EC" id="2.4.2.1"/>
    </reaction>
    <physiologicalReaction direction="left-to-right" evidence="1">
        <dbReference type="Rhea" id="RHEA:27647"/>
    </physiologicalReaction>
</comment>
<keyword evidence="14" id="KW-1185">Reference proteome</keyword>
<dbReference type="OrthoDB" id="4279at2"/>
<dbReference type="Pfam" id="PF02578">
    <property type="entry name" value="Cu-oxidase_4"/>
    <property type="match status" value="1"/>
</dbReference>
<gene>
    <name evidence="13" type="primary">pgeF</name>
    <name evidence="13" type="ORF">E1757_16450</name>
</gene>
<comment type="catalytic activity">
    <reaction evidence="11">
        <text>S-methyl-5'-thioadenosine + phosphate = 5-(methylsulfanyl)-alpha-D-ribose 1-phosphate + adenine</text>
        <dbReference type="Rhea" id="RHEA:11852"/>
        <dbReference type="ChEBI" id="CHEBI:16708"/>
        <dbReference type="ChEBI" id="CHEBI:17509"/>
        <dbReference type="ChEBI" id="CHEBI:43474"/>
        <dbReference type="ChEBI" id="CHEBI:58533"/>
        <dbReference type="EC" id="2.4.2.28"/>
    </reaction>
    <physiologicalReaction direction="left-to-right" evidence="11">
        <dbReference type="Rhea" id="RHEA:11853"/>
    </physiologicalReaction>
</comment>
<comment type="catalytic activity">
    <reaction evidence="10">
        <text>adenosine + phosphate = alpha-D-ribose 1-phosphate + adenine</text>
        <dbReference type="Rhea" id="RHEA:27642"/>
        <dbReference type="ChEBI" id="CHEBI:16335"/>
        <dbReference type="ChEBI" id="CHEBI:16708"/>
        <dbReference type="ChEBI" id="CHEBI:43474"/>
        <dbReference type="ChEBI" id="CHEBI:57720"/>
        <dbReference type="EC" id="2.4.2.1"/>
    </reaction>
    <physiologicalReaction direction="left-to-right" evidence="10">
        <dbReference type="Rhea" id="RHEA:27643"/>
    </physiologicalReaction>
</comment>
<keyword evidence="5" id="KW-0808">Transferase</keyword>
<dbReference type="GO" id="GO:0016787">
    <property type="term" value="F:hydrolase activity"/>
    <property type="evidence" value="ECO:0007669"/>
    <property type="project" value="UniProtKB-KW"/>
</dbReference>
<dbReference type="PANTHER" id="PTHR30616:SF2">
    <property type="entry name" value="PURINE NUCLEOSIDE PHOSPHORYLASE LACC1"/>
    <property type="match status" value="1"/>
</dbReference>
<evidence type="ECO:0000256" key="8">
    <source>
        <dbReference type="ARBA" id="ARBA00022833"/>
    </source>
</evidence>
<comment type="cofactor">
    <cofactor evidence="2">
        <name>Zn(2+)</name>
        <dbReference type="ChEBI" id="CHEBI:29105"/>
    </cofactor>
</comment>
<evidence type="ECO:0000256" key="4">
    <source>
        <dbReference type="ARBA" id="ARBA00007353"/>
    </source>
</evidence>
<evidence type="ECO:0000256" key="12">
    <source>
        <dbReference type="RuleBase" id="RU361274"/>
    </source>
</evidence>
<comment type="catalytic activity">
    <reaction evidence="9">
        <text>adenosine + H2O + H(+) = inosine + NH4(+)</text>
        <dbReference type="Rhea" id="RHEA:24408"/>
        <dbReference type="ChEBI" id="CHEBI:15377"/>
        <dbReference type="ChEBI" id="CHEBI:15378"/>
        <dbReference type="ChEBI" id="CHEBI:16335"/>
        <dbReference type="ChEBI" id="CHEBI:17596"/>
        <dbReference type="ChEBI" id="CHEBI:28938"/>
        <dbReference type="EC" id="3.5.4.4"/>
    </reaction>
    <physiologicalReaction direction="left-to-right" evidence="9">
        <dbReference type="Rhea" id="RHEA:24409"/>
    </physiologicalReaction>
</comment>
<sequence>MEPFVWQEERNGCGLFFIKGWMEKDSGITAGFTSRHGGISGQPFGSLNCGLHVQDIPGHVIGNRELLAHALHTQLRDCTYAEQVHGKEVEVVTEAHVGAGIYSRESAIQAKDAFVTNKMGIFIHALFADCVPLFFYDPAHRAVGLAHAGWRGTVLQIARETIETMRRQFGSRPEQLLAAIGPSIQGCCYEVDEKVISKVREVLNELGADRSSNSANGGGSVYTDIGNGKFKLSLQHLNRQIMIKAGIMQAHIEISSLCTSCRTDLFFSHRKEGGRTGRMAAWIGLYE</sequence>
<dbReference type="Proteomes" id="UP000295636">
    <property type="component" value="Unassembled WGS sequence"/>
</dbReference>
<dbReference type="GO" id="GO:0017061">
    <property type="term" value="F:S-methyl-5-thioadenosine phosphorylase activity"/>
    <property type="evidence" value="ECO:0007669"/>
    <property type="project" value="UniProtKB-EC"/>
</dbReference>
<evidence type="ECO:0000256" key="1">
    <source>
        <dbReference type="ARBA" id="ARBA00000553"/>
    </source>
</evidence>
<evidence type="ECO:0000256" key="5">
    <source>
        <dbReference type="ARBA" id="ARBA00022679"/>
    </source>
</evidence>
<dbReference type="NCBIfam" id="TIGR00726">
    <property type="entry name" value="peptidoglycan editing factor PgeF"/>
    <property type="match status" value="1"/>
</dbReference>
<dbReference type="SUPFAM" id="SSF64438">
    <property type="entry name" value="CNF1/YfiH-like putative cysteine hydrolases"/>
    <property type="match status" value="1"/>
</dbReference>
<dbReference type="InterPro" id="IPR038371">
    <property type="entry name" value="Cu_polyphenol_OxRdtase_sf"/>
</dbReference>
<keyword evidence="8" id="KW-0862">Zinc</keyword>
<evidence type="ECO:0000313" key="13">
    <source>
        <dbReference type="EMBL" id="TDF96673.1"/>
    </source>
</evidence>
<dbReference type="RefSeq" id="WP_133230004.1">
    <property type="nucleotide sequence ID" value="NZ_SMRT01000007.1"/>
</dbReference>
<dbReference type="Gene3D" id="3.60.140.10">
    <property type="entry name" value="CNF1/YfiH-like putative cysteine hydrolases"/>
    <property type="match status" value="1"/>
</dbReference>
<dbReference type="PANTHER" id="PTHR30616">
    <property type="entry name" value="UNCHARACTERIZED PROTEIN YFIH"/>
    <property type="match status" value="1"/>
</dbReference>
<evidence type="ECO:0000256" key="11">
    <source>
        <dbReference type="ARBA" id="ARBA00049893"/>
    </source>
</evidence>
<evidence type="ECO:0000256" key="9">
    <source>
        <dbReference type="ARBA" id="ARBA00047989"/>
    </source>
</evidence>
<evidence type="ECO:0000256" key="3">
    <source>
        <dbReference type="ARBA" id="ARBA00003215"/>
    </source>
</evidence>
<dbReference type="CDD" id="cd16833">
    <property type="entry name" value="YfiH"/>
    <property type="match status" value="1"/>
</dbReference>
<keyword evidence="7" id="KW-0378">Hydrolase</keyword>
<organism evidence="13 14">
    <name type="scientific">Paenibacillus piri</name>
    <dbReference type="NCBI Taxonomy" id="2547395"/>
    <lineage>
        <taxon>Bacteria</taxon>
        <taxon>Bacillati</taxon>
        <taxon>Bacillota</taxon>
        <taxon>Bacilli</taxon>
        <taxon>Bacillales</taxon>
        <taxon>Paenibacillaceae</taxon>
        <taxon>Paenibacillus</taxon>
    </lineage>
</organism>
<dbReference type="InterPro" id="IPR003730">
    <property type="entry name" value="Cu_polyphenol_OxRdtase"/>
</dbReference>
<proteinExistence type="inferred from homology"/>
<dbReference type="InterPro" id="IPR011324">
    <property type="entry name" value="Cytotoxic_necrot_fac-like_cat"/>
</dbReference>
<accession>A0A4R5KM51</accession>
<evidence type="ECO:0000256" key="6">
    <source>
        <dbReference type="ARBA" id="ARBA00022723"/>
    </source>
</evidence>
<evidence type="ECO:0000313" key="14">
    <source>
        <dbReference type="Proteomes" id="UP000295636"/>
    </source>
</evidence>
<dbReference type="GO" id="GO:0005507">
    <property type="term" value="F:copper ion binding"/>
    <property type="evidence" value="ECO:0007669"/>
    <property type="project" value="TreeGrafter"/>
</dbReference>
<protein>
    <recommendedName>
        <fullName evidence="12">Purine nucleoside phosphorylase</fullName>
    </recommendedName>
</protein>
<evidence type="ECO:0000256" key="10">
    <source>
        <dbReference type="ARBA" id="ARBA00048968"/>
    </source>
</evidence>
<comment type="similarity">
    <text evidence="4 12">Belongs to the purine nucleoside phosphorylase YfiH/LACC1 family.</text>
</comment>
<keyword evidence="6" id="KW-0479">Metal-binding</keyword>
<name>A0A4R5KM51_9BACL</name>
<evidence type="ECO:0000256" key="7">
    <source>
        <dbReference type="ARBA" id="ARBA00022801"/>
    </source>
</evidence>
<dbReference type="EMBL" id="SMRT01000007">
    <property type="protein sequence ID" value="TDF96673.1"/>
    <property type="molecule type" value="Genomic_DNA"/>
</dbReference>
<dbReference type="AlphaFoldDB" id="A0A4R5KM51"/>
<evidence type="ECO:0000256" key="2">
    <source>
        <dbReference type="ARBA" id="ARBA00001947"/>
    </source>
</evidence>
<comment type="caution">
    <text evidence="13">The sequence shown here is derived from an EMBL/GenBank/DDBJ whole genome shotgun (WGS) entry which is preliminary data.</text>
</comment>
<reference evidence="13 14" key="1">
    <citation type="submission" date="2019-03" db="EMBL/GenBank/DDBJ databases">
        <title>This is whole genome sequence of Paenibacillus sp MS74 strain.</title>
        <authorList>
            <person name="Trinh H.N."/>
        </authorList>
    </citation>
    <scope>NUCLEOTIDE SEQUENCE [LARGE SCALE GENOMIC DNA]</scope>
    <source>
        <strain evidence="13 14">MS74</strain>
    </source>
</reference>